<accession>A0ABQ7TXQ1</accession>
<organism evidence="1 2">
    <name type="scientific">Solanum tuberosum</name>
    <name type="common">Potato</name>
    <dbReference type="NCBI Taxonomy" id="4113"/>
    <lineage>
        <taxon>Eukaryota</taxon>
        <taxon>Viridiplantae</taxon>
        <taxon>Streptophyta</taxon>
        <taxon>Embryophyta</taxon>
        <taxon>Tracheophyta</taxon>
        <taxon>Spermatophyta</taxon>
        <taxon>Magnoliopsida</taxon>
        <taxon>eudicotyledons</taxon>
        <taxon>Gunneridae</taxon>
        <taxon>Pentapetalae</taxon>
        <taxon>asterids</taxon>
        <taxon>lamiids</taxon>
        <taxon>Solanales</taxon>
        <taxon>Solanaceae</taxon>
        <taxon>Solanoideae</taxon>
        <taxon>Solaneae</taxon>
        <taxon>Solanum</taxon>
    </lineage>
</organism>
<dbReference type="EMBL" id="JAIVGD010000028">
    <property type="protein sequence ID" value="KAH0739260.1"/>
    <property type="molecule type" value="Genomic_DNA"/>
</dbReference>
<name>A0ABQ7TXQ1_SOLTU</name>
<dbReference type="Proteomes" id="UP000826656">
    <property type="component" value="Unassembled WGS sequence"/>
</dbReference>
<evidence type="ECO:0000313" key="2">
    <source>
        <dbReference type="Proteomes" id="UP000826656"/>
    </source>
</evidence>
<proteinExistence type="predicted"/>
<comment type="caution">
    <text evidence="1">The sequence shown here is derived from an EMBL/GenBank/DDBJ whole genome shotgun (WGS) entry which is preliminary data.</text>
</comment>
<sequence>MLEHQRQKAKDTHFPSLCEASNTLQDVEELLGLLHRDPIHIQASGTVPGIGQLNIGRRRCPSLLTSNRRILMMRYVHMDDHCGKARD</sequence>
<evidence type="ECO:0000313" key="1">
    <source>
        <dbReference type="EMBL" id="KAH0739260.1"/>
    </source>
</evidence>
<keyword evidence="2" id="KW-1185">Reference proteome</keyword>
<gene>
    <name evidence="1" type="ORF">KY290_037965</name>
</gene>
<protein>
    <submittedName>
        <fullName evidence="1">Uncharacterized protein</fullName>
    </submittedName>
</protein>
<reference evidence="1 2" key="1">
    <citation type="journal article" date="2021" name="bioRxiv">
        <title>Chromosome-scale and haplotype-resolved genome assembly of a tetraploid potato cultivar.</title>
        <authorList>
            <person name="Sun H."/>
            <person name="Jiao W.-B."/>
            <person name="Krause K."/>
            <person name="Campoy J.A."/>
            <person name="Goel M."/>
            <person name="Folz-Donahue K."/>
            <person name="Kukat C."/>
            <person name="Huettel B."/>
            <person name="Schneeberger K."/>
        </authorList>
    </citation>
    <scope>NUCLEOTIDE SEQUENCE [LARGE SCALE GENOMIC DNA]</scope>
    <source>
        <strain evidence="1">SolTubOtavaFocal</strain>
        <tissue evidence="1">Leaves</tissue>
    </source>
</reference>